<comment type="caution">
    <text evidence="2">The sequence shown here is derived from an EMBL/GenBank/DDBJ whole genome shotgun (WGS) entry which is preliminary data.</text>
</comment>
<reference evidence="2 3" key="1">
    <citation type="submission" date="2018-03" db="EMBL/GenBank/DDBJ databases">
        <title>Bioinformatic expansion and discovery of thiopeptide antibiotics.</title>
        <authorList>
            <person name="Schwalen C.J."/>
            <person name="Hudson G.A."/>
            <person name="Mitchell D.A."/>
        </authorList>
    </citation>
    <scope>NUCLEOTIDE SEQUENCE [LARGE SCALE GENOMIC DNA]</scope>
    <source>
        <strain evidence="2 3">ATCC 21389</strain>
    </source>
</reference>
<gene>
    <name evidence="2" type="ORF">C7C46_21645</name>
</gene>
<evidence type="ECO:0000313" key="2">
    <source>
        <dbReference type="EMBL" id="PYC76788.1"/>
    </source>
</evidence>
<evidence type="ECO:0000313" key="3">
    <source>
        <dbReference type="Proteomes" id="UP000248039"/>
    </source>
</evidence>
<keyword evidence="3" id="KW-1185">Reference proteome</keyword>
<feature type="domain" description="SnoaL-like" evidence="1">
    <location>
        <begin position="12"/>
        <end position="119"/>
    </location>
</feature>
<evidence type="ECO:0000259" key="1">
    <source>
        <dbReference type="Pfam" id="PF12680"/>
    </source>
</evidence>
<accession>A0A2V4NMA8</accession>
<dbReference type="AlphaFoldDB" id="A0A2V4NMA8"/>
<dbReference type="InterPro" id="IPR037401">
    <property type="entry name" value="SnoaL-like"/>
</dbReference>
<organism evidence="2 3">
    <name type="scientific">Streptomyces tateyamensis</name>
    <dbReference type="NCBI Taxonomy" id="565073"/>
    <lineage>
        <taxon>Bacteria</taxon>
        <taxon>Bacillati</taxon>
        <taxon>Actinomycetota</taxon>
        <taxon>Actinomycetes</taxon>
        <taxon>Kitasatosporales</taxon>
        <taxon>Streptomycetaceae</taxon>
        <taxon>Streptomyces</taxon>
    </lineage>
</organism>
<dbReference type="Pfam" id="PF12680">
    <property type="entry name" value="SnoaL_2"/>
    <property type="match status" value="1"/>
</dbReference>
<name>A0A2V4NMA8_9ACTN</name>
<dbReference type="OrthoDB" id="3681559at2"/>
<dbReference type="EMBL" id="PYBW01000081">
    <property type="protein sequence ID" value="PYC76788.1"/>
    <property type="molecule type" value="Genomic_DNA"/>
</dbReference>
<dbReference type="Proteomes" id="UP000248039">
    <property type="component" value="Unassembled WGS sequence"/>
</dbReference>
<protein>
    <recommendedName>
        <fullName evidence="1">SnoaL-like domain-containing protein</fullName>
    </recommendedName>
</protein>
<dbReference type="InterPro" id="IPR032710">
    <property type="entry name" value="NTF2-like_dom_sf"/>
</dbReference>
<sequence>MSDNATARELFEELIDRITSGRWSQTPELYAEDAVVEVPFSPFEPKRMVGRAALQARFDELGGNPPYELTVRNLVIHQSADPEVVIAEFDYVGRHLPSGRTFEAPNIQLVRARGGRIVHTRDYHHHAVIAAASGGLEQFTAAFQQ</sequence>
<dbReference type="CDD" id="cd00531">
    <property type="entry name" value="NTF2_like"/>
    <property type="match status" value="1"/>
</dbReference>
<proteinExistence type="predicted"/>
<dbReference type="Gene3D" id="3.10.450.50">
    <property type="match status" value="1"/>
</dbReference>
<dbReference type="RefSeq" id="WP_110671543.1">
    <property type="nucleotide sequence ID" value="NZ_PYBW01000081.1"/>
</dbReference>
<dbReference type="SUPFAM" id="SSF54427">
    <property type="entry name" value="NTF2-like"/>
    <property type="match status" value="1"/>
</dbReference>